<dbReference type="AlphaFoldDB" id="A0A0B2AH05"/>
<dbReference type="SUPFAM" id="SSF54373">
    <property type="entry name" value="FAD-linked reductases, C-terminal domain"/>
    <property type="match status" value="1"/>
</dbReference>
<evidence type="ECO:0000259" key="2">
    <source>
        <dbReference type="Pfam" id="PF01266"/>
    </source>
</evidence>
<dbReference type="Gene3D" id="3.50.50.60">
    <property type="entry name" value="FAD/NAD(P)-binding domain"/>
    <property type="match status" value="2"/>
</dbReference>
<dbReference type="PANTHER" id="PTHR13847">
    <property type="entry name" value="SARCOSINE DEHYDROGENASE-RELATED"/>
    <property type="match status" value="1"/>
</dbReference>
<dbReference type="EMBL" id="JTDL01000111">
    <property type="protein sequence ID" value="KHL02847.1"/>
    <property type="molecule type" value="Genomic_DNA"/>
</dbReference>
<feature type="domain" description="FAD dependent oxidoreductase" evidence="2">
    <location>
        <begin position="3"/>
        <end position="392"/>
    </location>
</feature>
<dbReference type="PANTHER" id="PTHR13847:SF289">
    <property type="entry name" value="GLYCINE OXIDASE"/>
    <property type="match status" value="1"/>
</dbReference>
<dbReference type="GO" id="GO:0016491">
    <property type="term" value="F:oxidoreductase activity"/>
    <property type="evidence" value="ECO:0007669"/>
    <property type="project" value="UniProtKB-KW"/>
</dbReference>
<proteinExistence type="predicted"/>
<dbReference type="Gene3D" id="3.30.9.10">
    <property type="entry name" value="D-Amino Acid Oxidase, subunit A, domain 2"/>
    <property type="match status" value="1"/>
</dbReference>
<sequence length="414" mass="44758">MHTVVIGGGVIGLTTAYHLAREGEGVTLVDARRTGLGASDVNAGWVVPGDSAPVPGPGVVLSALKWMTRPDSPLYIKPSLKADFLSFMLGMFRASNAKAQRAGFQADLELAADTVQLFDEYRAEGIDYELHHTGMLMAFKDHELMQHHLGYVDLTRRFGLDPTVLMGDDVRVHEPKLNDTVRGGLFYPKELHLDPGAFTRALYAKLVGLGVKIVENSPIDGVQVAGGRVVSVSSGTSIFEGDKFLLAAGAWTGPLSKLFGADIPIRPGKGYCIELKPYGLRGATNFYDAKVAVTPFNERFRLAGTMEFGGLDESINQVRVDAILRAPGEYLRDWEAPQPSEIKPRAGMRPMSPDGLAVIGRLPRLSNAFVATGHGMMGVTLAPGTARVLTRLIREDHLSPVLLPFSPARFRGGR</sequence>
<accession>A0A0B2AH05</accession>
<dbReference type="Pfam" id="PF01266">
    <property type="entry name" value="DAO"/>
    <property type="match status" value="1"/>
</dbReference>
<protein>
    <submittedName>
        <fullName evidence="3">Amino acid dehydrogenase</fullName>
    </submittedName>
</protein>
<dbReference type="STRING" id="1338436.LK10_11305"/>
<dbReference type="SUPFAM" id="SSF51905">
    <property type="entry name" value="FAD/NAD(P)-binding domain"/>
    <property type="match status" value="1"/>
</dbReference>
<evidence type="ECO:0000313" key="3">
    <source>
        <dbReference type="EMBL" id="KHL02847.1"/>
    </source>
</evidence>
<dbReference type="InterPro" id="IPR036188">
    <property type="entry name" value="FAD/NAD-bd_sf"/>
</dbReference>
<comment type="caution">
    <text evidence="3">The sequence shown here is derived from an EMBL/GenBank/DDBJ whole genome shotgun (WGS) entry which is preliminary data.</text>
</comment>
<reference evidence="3 4" key="1">
    <citation type="submission" date="2014-09" db="EMBL/GenBank/DDBJ databases">
        <title>Genome sequence of Sinomonas sp. MUSC 117.</title>
        <authorList>
            <person name="Lee L.-H."/>
        </authorList>
    </citation>
    <scope>NUCLEOTIDE SEQUENCE [LARGE SCALE GENOMIC DNA]</scope>
    <source>
        <strain evidence="3 4">MUSC 117</strain>
    </source>
</reference>
<dbReference type="OrthoDB" id="9806257at2"/>
<dbReference type="Proteomes" id="UP000030982">
    <property type="component" value="Unassembled WGS sequence"/>
</dbReference>
<dbReference type="GO" id="GO:0005737">
    <property type="term" value="C:cytoplasm"/>
    <property type="evidence" value="ECO:0007669"/>
    <property type="project" value="TreeGrafter"/>
</dbReference>
<dbReference type="InterPro" id="IPR006076">
    <property type="entry name" value="FAD-dep_OxRdtase"/>
</dbReference>
<gene>
    <name evidence="3" type="ORF">LK10_11305</name>
</gene>
<keyword evidence="4" id="KW-1185">Reference proteome</keyword>
<dbReference type="RefSeq" id="WP_043123692.1">
    <property type="nucleotide sequence ID" value="NZ_JTDL01000111.1"/>
</dbReference>
<evidence type="ECO:0000313" key="4">
    <source>
        <dbReference type="Proteomes" id="UP000030982"/>
    </source>
</evidence>
<evidence type="ECO:0000256" key="1">
    <source>
        <dbReference type="ARBA" id="ARBA00023002"/>
    </source>
</evidence>
<organism evidence="3 4">
    <name type="scientific">Sinomonas humi</name>
    <dbReference type="NCBI Taxonomy" id="1338436"/>
    <lineage>
        <taxon>Bacteria</taxon>
        <taxon>Bacillati</taxon>
        <taxon>Actinomycetota</taxon>
        <taxon>Actinomycetes</taxon>
        <taxon>Micrococcales</taxon>
        <taxon>Micrococcaceae</taxon>
        <taxon>Sinomonas</taxon>
    </lineage>
</organism>
<keyword evidence="1" id="KW-0560">Oxidoreductase</keyword>
<name>A0A0B2AH05_9MICC</name>